<organism evidence="1 2">
    <name type="scientific">Phaeosphaeria nodorum (strain SN15 / ATCC MYA-4574 / FGSC 10173)</name>
    <name type="common">Glume blotch fungus</name>
    <name type="synonym">Parastagonospora nodorum</name>
    <dbReference type="NCBI Taxonomy" id="321614"/>
    <lineage>
        <taxon>Eukaryota</taxon>
        <taxon>Fungi</taxon>
        <taxon>Dikarya</taxon>
        <taxon>Ascomycota</taxon>
        <taxon>Pezizomycotina</taxon>
        <taxon>Dothideomycetes</taxon>
        <taxon>Pleosporomycetidae</taxon>
        <taxon>Pleosporales</taxon>
        <taxon>Pleosporineae</taxon>
        <taxon>Phaeosphaeriaceae</taxon>
        <taxon>Parastagonospora</taxon>
    </lineage>
</organism>
<name>A0A7U2F3M0_PHANO</name>
<evidence type="ECO:0000313" key="1">
    <source>
        <dbReference type="EMBL" id="QRC98080.1"/>
    </source>
</evidence>
<gene>
    <name evidence="1" type="ORF">JI435_411410</name>
</gene>
<dbReference type="AlphaFoldDB" id="A0A7U2F3M0"/>
<keyword evidence="2" id="KW-1185">Reference proteome</keyword>
<sequence>MRLRSSWTCHVPHRVTCAPPPFLQAPLPYVELARRDADRCRVSAGTIADPGERNVDCELFETLFLVSLLCF</sequence>
<reference evidence="2" key="1">
    <citation type="journal article" date="2021" name="BMC Genomics">
        <title>Chromosome-level genome assembly and manually-curated proteome of model necrotroph Parastagonospora nodorum Sn15 reveals a genome-wide trove of candidate effector homologs, and redundancy of virulence-related functions within an accessory chromosome.</title>
        <authorList>
            <person name="Bertazzoni S."/>
            <person name="Jones D.A.B."/>
            <person name="Phan H.T."/>
            <person name="Tan K.-C."/>
            <person name="Hane J.K."/>
        </authorList>
    </citation>
    <scope>NUCLEOTIDE SEQUENCE [LARGE SCALE GENOMIC DNA]</scope>
    <source>
        <strain evidence="2">SN15 / ATCC MYA-4574 / FGSC 10173)</strain>
    </source>
</reference>
<evidence type="ECO:0000313" key="2">
    <source>
        <dbReference type="Proteomes" id="UP000663193"/>
    </source>
</evidence>
<dbReference type="VEuPathDB" id="FungiDB:JI435_411410"/>
<protein>
    <submittedName>
        <fullName evidence="1">Uncharacterized protein</fullName>
    </submittedName>
</protein>
<accession>A0A7U2F3M0</accession>
<dbReference type="Proteomes" id="UP000663193">
    <property type="component" value="Chromosome 8"/>
</dbReference>
<dbReference type="EMBL" id="CP069030">
    <property type="protein sequence ID" value="QRC98080.1"/>
    <property type="molecule type" value="Genomic_DNA"/>
</dbReference>
<proteinExistence type="predicted"/>